<dbReference type="EMBL" id="BTPE01000004">
    <property type="protein sequence ID" value="GMQ33226.1"/>
    <property type="molecule type" value="Genomic_DNA"/>
</dbReference>
<dbReference type="RefSeq" id="WP_338227999.1">
    <property type="nucleotide sequence ID" value="NZ_BTPE01000004.1"/>
</dbReference>
<reference evidence="10 11" key="1">
    <citation type="submission" date="2023-08" db="EMBL/GenBank/DDBJ databases">
        <title>Draft genome sequence of Algoriphagus taiwanensis.</title>
        <authorList>
            <person name="Takatani N."/>
            <person name="Hosokawa M."/>
            <person name="Sawabe T."/>
        </authorList>
    </citation>
    <scope>NUCLEOTIDE SEQUENCE [LARGE SCALE GENOMIC DNA]</scope>
    <source>
        <strain evidence="10 11">JCM 19755</strain>
    </source>
</reference>
<keyword evidence="2" id="KW-1003">Cell membrane</keyword>
<dbReference type="InterPro" id="IPR051125">
    <property type="entry name" value="ABC-4/HrtB_transporter"/>
</dbReference>
<dbReference type="PANTHER" id="PTHR43738">
    <property type="entry name" value="ABC TRANSPORTER, MEMBRANE PROTEIN"/>
    <property type="match status" value="1"/>
</dbReference>
<evidence type="ECO:0000259" key="9">
    <source>
        <dbReference type="Pfam" id="PF12704"/>
    </source>
</evidence>
<evidence type="ECO:0000256" key="3">
    <source>
        <dbReference type="ARBA" id="ARBA00022692"/>
    </source>
</evidence>
<keyword evidence="3 7" id="KW-0812">Transmembrane</keyword>
<comment type="caution">
    <text evidence="10">The sequence shown here is derived from an EMBL/GenBank/DDBJ whole genome shotgun (WGS) entry which is preliminary data.</text>
</comment>
<proteinExistence type="predicted"/>
<feature type="domain" description="MacB-like periplasmic core" evidence="9">
    <location>
        <begin position="18"/>
        <end position="203"/>
    </location>
</feature>
<feature type="compositionally biased region" description="Acidic residues" evidence="6">
    <location>
        <begin position="206"/>
        <end position="216"/>
    </location>
</feature>
<evidence type="ECO:0000313" key="10">
    <source>
        <dbReference type="EMBL" id="GMQ33226.1"/>
    </source>
</evidence>
<dbReference type="Proteomes" id="UP001307705">
    <property type="component" value="Unassembled WGS sequence"/>
</dbReference>
<protein>
    <submittedName>
        <fullName evidence="10">ABC transporter permease</fullName>
    </submittedName>
</protein>
<sequence>MNLFKIAWKYLTFRPLSTGLNVFLLALGLAIITVLLLIQDQFEKKMNQDAAGIDLVVGAKGSPLQLILSSVYHIDFPTGNIPMDEAQRLSRNRLVKNVIPLALGDNYQGYRIVGTNHDYLELYGVEFGEGEAWEEPFEVVLGAEVAKRSGLTLGSEFSGSHGISVGSHDHDQHNFIVKGILSPRGNVVDRLVLTSIESVWYTHDEEGGEEEADEEGVEHHEEETHHDHFHHPVAKTGFPQTEETREVTTVLVQYRSPMAAVQLPRMINSGTSMQAASPSFEISRLFELLGIGISLLQGIAFILIGVSGLGIFIALYNSLKERKYDLAILRALGASSMQLVILVFLEGILLTFLGAVIGIGLGHGFLAFLISQGDPMMTSSLEPWIFLKQELWIVAYALGVGIIASAIPAWSAYQTSIAKQLTKA</sequence>
<keyword evidence="5 7" id="KW-0472">Membrane</keyword>
<feature type="transmembrane region" description="Helical" evidence="7">
    <location>
        <begin position="391"/>
        <end position="413"/>
    </location>
</feature>
<keyword evidence="4 7" id="KW-1133">Transmembrane helix</keyword>
<evidence type="ECO:0000259" key="8">
    <source>
        <dbReference type="Pfam" id="PF02687"/>
    </source>
</evidence>
<keyword evidence="11" id="KW-1185">Reference proteome</keyword>
<comment type="subcellular location">
    <subcellularLocation>
        <location evidence="1">Cell membrane</location>
        <topology evidence="1">Multi-pass membrane protein</topology>
    </subcellularLocation>
</comment>
<feature type="transmembrane region" description="Helical" evidence="7">
    <location>
        <begin position="20"/>
        <end position="38"/>
    </location>
</feature>
<evidence type="ECO:0000256" key="1">
    <source>
        <dbReference type="ARBA" id="ARBA00004651"/>
    </source>
</evidence>
<feature type="transmembrane region" description="Helical" evidence="7">
    <location>
        <begin position="288"/>
        <end position="315"/>
    </location>
</feature>
<dbReference type="InterPro" id="IPR003838">
    <property type="entry name" value="ABC3_permease_C"/>
</dbReference>
<dbReference type="PANTHER" id="PTHR43738:SF2">
    <property type="entry name" value="ABC TRANSPORTER PERMEASE"/>
    <property type="match status" value="1"/>
</dbReference>
<accession>A0ABQ6Q043</accession>
<evidence type="ECO:0000256" key="2">
    <source>
        <dbReference type="ARBA" id="ARBA00022475"/>
    </source>
</evidence>
<feature type="domain" description="ABC3 transporter permease C-terminal" evidence="8">
    <location>
        <begin position="299"/>
        <end position="414"/>
    </location>
</feature>
<dbReference type="InterPro" id="IPR025857">
    <property type="entry name" value="MacB_PCD"/>
</dbReference>
<evidence type="ECO:0000256" key="7">
    <source>
        <dbReference type="SAM" id="Phobius"/>
    </source>
</evidence>
<evidence type="ECO:0000256" key="6">
    <source>
        <dbReference type="SAM" id="MobiDB-lite"/>
    </source>
</evidence>
<feature type="region of interest" description="Disordered" evidence="6">
    <location>
        <begin position="204"/>
        <end position="235"/>
    </location>
</feature>
<dbReference type="Pfam" id="PF12704">
    <property type="entry name" value="MacB_PCD"/>
    <property type="match status" value="1"/>
</dbReference>
<feature type="compositionally biased region" description="Basic and acidic residues" evidence="6">
    <location>
        <begin position="217"/>
        <end position="226"/>
    </location>
</feature>
<name>A0ABQ6Q043_9BACT</name>
<evidence type="ECO:0000313" key="11">
    <source>
        <dbReference type="Proteomes" id="UP001307705"/>
    </source>
</evidence>
<gene>
    <name evidence="10" type="ORF">Ataiwa_14980</name>
</gene>
<organism evidence="10 11">
    <name type="scientific">Algoriphagus taiwanensis</name>
    <dbReference type="NCBI Taxonomy" id="1445656"/>
    <lineage>
        <taxon>Bacteria</taxon>
        <taxon>Pseudomonadati</taxon>
        <taxon>Bacteroidota</taxon>
        <taxon>Cytophagia</taxon>
        <taxon>Cytophagales</taxon>
        <taxon>Cyclobacteriaceae</taxon>
        <taxon>Algoriphagus</taxon>
    </lineage>
</organism>
<evidence type="ECO:0000256" key="5">
    <source>
        <dbReference type="ARBA" id="ARBA00023136"/>
    </source>
</evidence>
<dbReference type="Pfam" id="PF02687">
    <property type="entry name" value="FtsX"/>
    <property type="match status" value="1"/>
</dbReference>
<evidence type="ECO:0000256" key="4">
    <source>
        <dbReference type="ARBA" id="ARBA00022989"/>
    </source>
</evidence>